<protein>
    <recommendedName>
        <fullName evidence="1">G8 domain-containing protein</fullName>
    </recommendedName>
</protein>
<dbReference type="InterPro" id="IPR013783">
    <property type="entry name" value="Ig-like_fold"/>
</dbReference>
<dbReference type="Pfam" id="PF10162">
    <property type="entry name" value="G8"/>
    <property type="match status" value="1"/>
</dbReference>
<accession>A0A1V9FK25</accession>
<evidence type="ECO:0000313" key="2">
    <source>
        <dbReference type="EMBL" id="OQP58647.1"/>
    </source>
</evidence>
<proteinExistence type="predicted"/>
<name>A0A1V9FK25_9BACT</name>
<dbReference type="Gene3D" id="2.60.40.10">
    <property type="entry name" value="Immunoglobulins"/>
    <property type="match status" value="1"/>
</dbReference>
<organism evidence="2 3">
    <name type="scientific">Niastella populi</name>
    <dbReference type="NCBI Taxonomy" id="550983"/>
    <lineage>
        <taxon>Bacteria</taxon>
        <taxon>Pseudomonadati</taxon>
        <taxon>Bacteroidota</taxon>
        <taxon>Chitinophagia</taxon>
        <taxon>Chitinophagales</taxon>
        <taxon>Chitinophagaceae</taxon>
        <taxon>Niastella</taxon>
    </lineage>
</organism>
<evidence type="ECO:0000259" key="1">
    <source>
        <dbReference type="Pfam" id="PF10162"/>
    </source>
</evidence>
<dbReference type="STRING" id="550983.A4R26_04135"/>
<dbReference type="EMBL" id="LWBP01000188">
    <property type="protein sequence ID" value="OQP58647.1"/>
    <property type="molecule type" value="Genomic_DNA"/>
</dbReference>
<dbReference type="Proteomes" id="UP000192276">
    <property type="component" value="Unassembled WGS sequence"/>
</dbReference>
<dbReference type="AlphaFoldDB" id="A0A1V9FK25"/>
<feature type="domain" description="G8" evidence="1">
    <location>
        <begin position="71"/>
        <end position="135"/>
    </location>
</feature>
<reference evidence="3" key="1">
    <citation type="submission" date="2016-04" db="EMBL/GenBank/DDBJ databases">
        <authorList>
            <person name="Chen L."/>
            <person name="Zhuang W."/>
            <person name="Wang G."/>
        </authorList>
    </citation>
    <scope>NUCLEOTIDE SEQUENCE [LARGE SCALE GENOMIC DNA]</scope>
    <source>
        <strain evidence="3">208</strain>
    </source>
</reference>
<gene>
    <name evidence="2" type="ORF">A4R26_04135</name>
</gene>
<dbReference type="OrthoDB" id="1467916at2"/>
<sequence>MLLDRLPVLCLAHGFAHARNFRYVYWKYACIQTVYPMKQIYTSILALFISLTSTATTITADSNSAWDDDGTWNLNRVPQNGDSIVIPQGLTISLDGVNNLDNVIIIIQGTLNLTNGKLRLDNASRMIIHLTGMLTGINNNDQLSIGGVMKFKGAGGAQTGYSFSDNTTGTYPNGFVITTPGTLPVSFQAFYVTRQGANNQLAWSTSRELNNSYYTIEKSTDARSWKQIANITGAGTANLVNKYSYTDRNSNDAVAYYRIRQVDMNGAATYSSVRTLRNNETGTVTNIYTSLNKTVTIDFNSDVKDNVTIQLINMSGQVIVRKEFSQASYRLIIDAIGAGSGVYAVRVSDSKGWSEVKRIML</sequence>
<dbReference type="InterPro" id="IPR026444">
    <property type="entry name" value="Secre_tail"/>
</dbReference>
<dbReference type="InterPro" id="IPR019316">
    <property type="entry name" value="G8_domain"/>
</dbReference>
<dbReference type="NCBIfam" id="TIGR04183">
    <property type="entry name" value="Por_Secre_tail"/>
    <property type="match status" value="1"/>
</dbReference>
<evidence type="ECO:0000313" key="3">
    <source>
        <dbReference type="Proteomes" id="UP000192276"/>
    </source>
</evidence>
<keyword evidence="3" id="KW-1185">Reference proteome</keyword>
<comment type="caution">
    <text evidence="2">The sequence shown here is derived from an EMBL/GenBank/DDBJ whole genome shotgun (WGS) entry which is preliminary data.</text>
</comment>